<protein>
    <submittedName>
        <fullName evidence="1">Uncharacterized protein</fullName>
    </submittedName>
</protein>
<organism evidence="1 2">
    <name type="scientific">Pelobates cultripes</name>
    <name type="common">Western spadefoot toad</name>
    <dbReference type="NCBI Taxonomy" id="61616"/>
    <lineage>
        <taxon>Eukaryota</taxon>
        <taxon>Metazoa</taxon>
        <taxon>Chordata</taxon>
        <taxon>Craniata</taxon>
        <taxon>Vertebrata</taxon>
        <taxon>Euteleostomi</taxon>
        <taxon>Amphibia</taxon>
        <taxon>Batrachia</taxon>
        <taxon>Anura</taxon>
        <taxon>Pelobatoidea</taxon>
        <taxon>Pelobatidae</taxon>
        <taxon>Pelobates</taxon>
    </lineage>
</organism>
<keyword evidence="2" id="KW-1185">Reference proteome</keyword>
<gene>
    <name evidence="1" type="ORF">PECUL_23A000774</name>
</gene>
<dbReference type="Proteomes" id="UP001295444">
    <property type="component" value="Chromosome 03"/>
</dbReference>
<evidence type="ECO:0000313" key="2">
    <source>
        <dbReference type="Proteomes" id="UP001295444"/>
    </source>
</evidence>
<reference evidence="1" key="1">
    <citation type="submission" date="2022-03" db="EMBL/GenBank/DDBJ databases">
        <authorList>
            <person name="Alioto T."/>
            <person name="Alioto T."/>
            <person name="Gomez Garrido J."/>
        </authorList>
    </citation>
    <scope>NUCLEOTIDE SEQUENCE</scope>
</reference>
<proteinExistence type="predicted"/>
<evidence type="ECO:0000313" key="1">
    <source>
        <dbReference type="EMBL" id="CAH2272700.1"/>
    </source>
</evidence>
<accession>A0AAD1VTF8</accession>
<sequence length="104" mass="11680">MDVGRSQDTEADGCLYNSRVTIPDKSLFFHSCTALNPNLEDIAELPALLLHNRPNDQETKSREAMASEDNTAAELRHFLRHLLVALFSLQDKAVKWTLLSPQTS</sequence>
<dbReference type="AlphaFoldDB" id="A0AAD1VTF8"/>
<name>A0AAD1VTF8_PELCU</name>
<dbReference type="EMBL" id="OW240914">
    <property type="protein sequence ID" value="CAH2272700.1"/>
    <property type="molecule type" value="Genomic_DNA"/>
</dbReference>